<reference evidence="1" key="1">
    <citation type="submission" date="2017-05" db="EMBL/GenBank/DDBJ databases">
        <authorList>
            <person name="Varghese N."/>
            <person name="Submissions S."/>
        </authorList>
    </citation>
    <scope>NUCLEOTIDE SEQUENCE</scope>
    <source>
        <strain evidence="1">LMG 28168</strain>
    </source>
</reference>
<comment type="caution">
    <text evidence="1">The sequence shown here is derived from an EMBL/GenBank/DDBJ whole genome shotgun (WGS) entry which is preliminary data.</text>
</comment>
<gene>
    <name evidence="1" type="ORF">SAMN04488483_5382</name>
</gene>
<dbReference type="EMBL" id="FXUY01000002">
    <property type="protein sequence ID" value="SMQ30384.1"/>
    <property type="molecule type" value="Genomic_DNA"/>
</dbReference>
<organism evidence="1 2">
    <name type="scientific">Pseudomonas helmanticensis</name>
    <dbReference type="NCBI Taxonomy" id="1471381"/>
    <lineage>
        <taxon>Bacteria</taxon>
        <taxon>Pseudomonadati</taxon>
        <taxon>Pseudomonadota</taxon>
        <taxon>Gammaproteobacteria</taxon>
        <taxon>Pseudomonadales</taxon>
        <taxon>Pseudomonadaceae</taxon>
        <taxon>Pseudomonas</taxon>
    </lineage>
</organism>
<name>A0ACD2UCY2_9PSED</name>
<proteinExistence type="predicted"/>
<keyword evidence="1" id="KW-0456">Lyase</keyword>
<keyword evidence="2" id="KW-1185">Reference proteome</keyword>
<evidence type="ECO:0000313" key="2">
    <source>
        <dbReference type="Proteomes" id="UP001158048"/>
    </source>
</evidence>
<evidence type="ECO:0000313" key="1">
    <source>
        <dbReference type="EMBL" id="SMQ30384.1"/>
    </source>
</evidence>
<dbReference type="Proteomes" id="UP001158048">
    <property type="component" value="Unassembled WGS sequence"/>
</dbReference>
<protein>
    <submittedName>
        <fullName evidence="1">Cyanate lyase</fullName>
    </submittedName>
</protein>
<accession>A0ACD2UCY2</accession>
<sequence length="118" mass="13129">MKQFHIYNEVSIALTTEILQAKASKRLSWQDLAENTGLDLEYVTAALLGQEPLPERAAKVIGEKLELDAEMVALLQVIPSRGSRASAPRYPTFNRFHEMVQICDSTLKALVHEHLAAA</sequence>